<feature type="compositionally biased region" description="Low complexity" evidence="1">
    <location>
        <begin position="110"/>
        <end position="132"/>
    </location>
</feature>
<name>A0AAN6K6S7_9PEZI</name>
<evidence type="ECO:0000256" key="1">
    <source>
        <dbReference type="SAM" id="MobiDB-lite"/>
    </source>
</evidence>
<evidence type="ECO:0000313" key="3">
    <source>
        <dbReference type="Proteomes" id="UP001175353"/>
    </source>
</evidence>
<sequence length="289" mass="29398">MSALVSYASSDGEEDGDDDIQPEKPAKIAKLGEDQRALQSANATSNTRHVTQPAPAINEPAKPPPTPASGVNPTVNPIIGPTQDPSNPPAPLPSAQAATTSTPSSPPQSPYTLTRLQTRSLTLPPHPNFDIPSSPPPPSPGTPAHATLSATTKKFTRFLELKAQGVHFKARLLGSVALTNPGVGGQLMDFAGVGPEEGYASSIWGEGAGAGVPVKWPEECYVEALMEGNERRERKRLAGRGGVEFVPPAGSGTPGVEASKGKGGSASGSANGTPAGGGGGGKKRGVGKR</sequence>
<evidence type="ECO:0000313" key="2">
    <source>
        <dbReference type="EMBL" id="KAK0967341.1"/>
    </source>
</evidence>
<dbReference type="EMBL" id="JAUJLE010000219">
    <property type="protein sequence ID" value="KAK0967341.1"/>
    <property type="molecule type" value="Genomic_DNA"/>
</dbReference>
<dbReference type="GO" id="GO:0006355">
    <property type="term" value="P:regulation of DNA-templated transcription"/>
    <property type="evidence" value="ECO:0007669"/>
    <property type="project" value="InterPro"/>
</dbReference>
<dbReference type="AlphaFoldDB" id="A0AAN6K6S7"/>
<comment type="caution">
    <text evidence="2">The sequence shown here is derived from an EMBL/GenBank/DDBJ whole genome shotgun (WGS) entry which is preliminary data.</text>
</comment>
<feature type="compositionally biased region" description="Basic and acidic residues" evidence="1">
    <location>
        <begin position="21"/>
        <end position="36"/>
    </location>
</feature>
<dbReference type="InterPro" id="IPR012479">
    <property type="entry name" value="SAP30BP"/>
</dbReference>
<feature type="compositionally biased region" description="Polar residues" evidence="1">
    <location>
        <begin position="37"/>
        <end position="50"/>
    </location>
</feature>
<organism evidence="2 3">
    <name type="scientific">Friedmanniomyces endolithicus</name>
    <dbReference type="NCBI Taxonomy" id="329885"/>
    <lineage>
        <taxon>Eukaryota</taxon>
        <taxon>Fungi</taxon>
        <taxon>Dikarya</taxon>
        <taxon>Ascomycota</taxon>
        <taxon>Pezizomycotina</taxon>
        <taxon>Dothideomycetes</taxon>
        <taxon>Dothideomycetidae</taxon>
        <taxon>Mycosphaerellales</taxon>
        <taxon>Teratosphaeriaceae</taxon>
        <taxon>Friedmanniomyces</taxon>
    </lineage>
</organism>
<dbReference type="Pfam" id="PF07818">
    <property type="entry name" value="HCNGP"/>
    <property type="match status" value="1"/>
</dbReference>
<keyword evidence="3" id="KW-1185">Reference proteome</keyword>
<feature type="region of interest" description="Disordered" evidence="1">
    <location>
        <begin position="238"/>
        <end position="289"/>
    </location>
</feature>
<proteinExistence type="predicted"/>
<feature type="compositionally biased region" description="Acidic residues" evidence="1">
    <location>
        <begin position="11"/>
        <end position="20"/>
    </location>
</feature>
<reference evidence="2" key="1">
    <citation type="submission" date="2023-06" db="EMBL/GenBank/DDBJ databases">
        <title>Black Yeasts Isolated from many extreme environments.</title>
        <authorList>
            <person name="Coleine C."/>
            <person name="Stajich J.E."/>
            <person name="Selbmann L."/>
        </authorList>
    </citation>
    <scope>NUCLEOTIDE SEQUENCE</scope>
    <source>
        <strain evidence="2">CCFEE 5200</strain>
    </source>
</reference>
<accession>A0AAN6K6S7</accession>
<dbReference type="Proteomes" id="UP001175353">
    <property type="component" value="Unassembled WGS sequence"/>
</dbReference>
<gene>
    <name evidence="2" type="ORF">LTR91_017194</name>
</gene>
<protein>
    <submittedName>
        <fullName evidence="2">Uncharacterized protein</fullName>
    </submittedName>
</protein>
<feature type="compositionally biased region" description="Low complexity" evidence="1">
    <location>
        <begin position="93"/>
        <end position="103"/>
    </location>
</feature>
<feature type="region of interest" description="Disordered" evidence="1">
    <location>
        <begin position="1"/>
        <end position="146"/>
    </location>
</feature>